<name>A0A1V1P9S8_9BACT</name>
<dbReference type="Proteomes" id="UP000189670">
    <property type="component" value="Unassembled WGS sequence"/>
</dbReference>
<sequence length="264" mass="31262">MEIRKAQLRFFQSQMRGAYYDYVEKLQEPRFIDKIKDSFQSITMRLGSILCPDHVPIIKRPLTWVPVPVCLLLICLFYLLMMDQPLLDQSYQIARSSNIPIKTIDIHGNERAFAPSNDDQPVYRAFGAGLWQGKQQLIQQESIDIVPAHLYPDSQANTLETWKKMNAFSFYYQTAKWCYLTYASYESRLTFTNRFWKNQLQIINALLADYQENAYKNESDKIIISNSLHNVQSILNQSDHFHLTKRQHRHIRDEAFRLMNHFNR</sequence>
<accession>A0A1V1P9S8</accession>
<evidence type="ECO:0000256" key="1">
    <source>
        <dbReference type="SAM" id="Phobius"/>
    </source>
</evidence>
<evidence type="ECO:0000313" key="3">
    <source>
        <dbReference type="Proteomes" id="UP000189670"/>
    </source>
</evidence>
<protein>
    <submittedName>
        <fullName evidence="2">Uncharacterized protein</fullName>
    </submittedName>
</protein>
<dbReference type="AlphaFoldDB" id="A0A1V1P9S8"/>
<organism evidence="2 3">
    <name type="scientific">Candidatus Magnetoglobus multicellularis str. Araruama</name>
    <dbReference type="NCBI Taxonomy" id="890399"/>
    <lineage>
        <taxon>Bacteria</taxon>
        <taxon>Pseudomonadati</taxon>
        <taxon>Thermodesulfobacteriota</taxon>
        <taxon>Desulfobacteria</taxon>
        <taxon>Desulfobacterales</taxon>
        <taxon>Desulfobacteraceae</taxon>
        <taxon>Candidatus Magnetoglobus</taxon>
    </lineage>
</organism>
<gene>
    <name evidence="2" type="ORF">OMM_08075</name>
</gene>
<keyword evidence="1" id="KW-0472">Membrane</keyword>
<dbReference type="EMBL" id="ATBP01000259">
    <property type="protein sequence ID" value="ETR71516.1"/>
    <property type="molecule type" value="Genomic_DNA"/>
</dbReference>
<keyword evidence="1" id="KW-1133">Transmembrane helix</keyword>
<feature type="transmembrane region" description="Helical" evidence="1">
    <location>
        <begin position="62"/>
        <end position="81"/>
    </location>
</feature>
<proteinExistence type="predicted"/>
<evidence type="ECO:0000313" key="2">
    <source>
        <dbReference type="EMBL" id="ETR71516.1"/>
    </source>
</evidence>
<comment type="caution">
    <text evidence="2">The sequence shown here is derived from an EMBL/GenBank/DDBJ whole genome shotgun (WGS) entry which is preliminary data.</text>
</comment>
<keyword evidence="1" id="KW-0812">Transmembrane</keyword>
<reference evidence="3" key="1">
    <citation type="submission" date="2012-11" db="EMBL/GenBank/DDBJ databases">
        <authorList>
            <person name="Lucero-Rivera Y.E."/>
            <person name="Tovar-Ramirez D."/>
        </authorList>
    </citation>
    <scope>NUCLEOTIDE SEQUENCE [LARGE SCALE GENOMIC DNA]</scope>
    <source>
        <strain evidence="3">Araruama</strain>
    </source>
</reference>